<organism evidence="2 3">
    <name type="scientific">Streptomyces spectabilis</name>
    <dbReference type="NCBI Taxonomy" id="68270"/>
    <lineage>
        <taxon>Bacteria</taxon>
        <taxon>Bacillati</taxon>
        <taxon>Actinomycetota</taxon>
        <taxon>Actinomycetes</taxon>
        <taxon>Kitasatosporales</taxon>
        <taxon>Streptomycetaceae</taxon>
        <taxon>Streptomyces</taxon>
    </lineage>
</organism>
<dbReference type="Proteomes" id="UP000549009">
    <property type="component" value="Unassembled WGS sequence"/>
</dbReference>
<feature type="chain" id="PRO_5030697244" evidence="1">
    <location>
        <begin position="38"/>
        <end position="64"/>
    </location>
</feature>
<sequence>MNDTEGTTYGRGAPARKARAAAAAAVAVALAAGTAYAAELGPFAPERTEAAPEAVAKARAFLAD</sequence>
<reference evidence="2 3" key="1">
    <citation type="submission" date="2020-08" db="EMBL/GenBank/DDBJ databases">
        <title>Genomic Encyclopedia of Type Strains, Phase III (KMG-III): the genomes of soil and plant-associated and newly described type strains.</title>
        <authorList>
            <person name="Whitman W."/>
        </authorList>
    </citation>
    <scope>NUCLEOTIDE SEQUENCE [LARGE SCALE GENOMIC DNA]</scope>
    <source>
        <strain evidence="2 3">CECT 3146</strain>
    </source>
</reference>
<protein>
    <submittedName>
        <fullName evidence="2">Uncharacterized protein</fullName>
    </submittedName>
</protein>
<dbReference type="AlphaFoldDB" id="A0A7W8ER97"/>
<dbReference type="EMBL" id="JACHJD010000001">
    <property type="protein sequence ID" value="MBB5101186.1"/>
    <property type="molecule type" value="Genomic_DNA"/>
</dbReference>
<evidence type="ECO:0000256" key="1">
    <source>
        <dbReference type="SAM" id="SignalP"/>
    </source>
</evidence>
<feature type="signal peptide" evidence="1">
    <location>
        <begin position="1"/>
        <end position="37"/>
    </location>
</feature>
<proteinExistence type="predicted"/>
<evidence type="ECO:0000313" key="2">
    <source>
        <dbReference type="EMBL" id="MBB5101186.1"/>
    </source>
</evidence>
<keyword evidence="1" id="KW-0732">Signal</keyword>
<accession>A0A7W8ER97</accession>
<evidence type="ECO:0000313" key="3">
    <source>
        <dbReference type="Proteomes" id="UP000549009"/>
    </source>
</evidence>
<name>A0A7W8ER97_STRST</name>
<gene>
    <name evidence="2" type="ORF">FHS40_000239</name>
</gene>
<comment type="caution">
    <text evidence="2">The sequence shown here is derived from an EMBL/GenBank/DDBJ whole genome shotgun (WGS) entry which is preliminary data.</text>
</comment>
<keyword evidence="3" id="KW-1185">Reference proteome</keyword>